<evidence type="ECO:0000313" key="2">
    <source>
        <dbReference type="EMBL" id="CAD7431072.1"/>
    </source>
</evidence>
<gene>
    <name evidence="2" type="ORF">TMSB3V08_LOCUS7816</name>
</gene>
<organism evidence="2">
    <name type="scientific">Timema monikensis</name>
    <dbReference type="NCBI Taxonomy" id="170555"/>
    <lineage>
        <taxon>Eukaryota</taxon>
        <taxon>Metazoa</taxon>
        <taxon>Ecdysozoa</taxon>
        <taxon>Arthropoda</taxon>
        <taxon>Hexapoda</taxon>
        <taxon>Insecta</taxon>
        <taxon>Pterygota</taxon>
        <taxon>Neoptera</taxon>
        <taxon>Polyneoptera</taxon>
        <taxon>Phasmatodea</taxon>
        <taxon>Timematodea</taxon>
        <taxon>Timematoidea</taxon>
        <taxon>Timematidae</taxon>
        <taxon>Timema</taxon>
    </lineage>
</organism>
<dbReference type="AlphaFoldDB" id="A0A7R9EBV5"/>
<feature type="region of interest" description="Disordered" evidence="1">
    <location>
        <begin position="74"/>
        <end position="109"/>
    </location>
</feature>
<dbReference type="EMBL" id="OB794779">
    <property type="protein sequence ID" value="CAD7431072.1"/>
    <property type="molecule type" value="Genomic_DNA"/>
</dbReference>
<reference evidence="2" key="1">
    <citation type="submission" date="2020-11" db="EMBL/GenBank/DDBJ databases">
        <authorList>
            <person name="Tran Van P."/>
        </authorList>
    </citation>
    <scope>NUCLEOTIDE SEQUENCE</scope>
</reference>
<feature type="compositionally biased region" description="Polar residues" evidence="1">
    <location>
        <begin position="80"/>
        <end position="95"/>
    </location>
</feature>
<sequence>MYLAEYNSLCTKTVMGKLKRPRQKYHFSKIKSPEGETPLDTPLLAESNLPLELPSGNIFSGVKITLEHLKQKLPDDDVTSVVSSRKSKLDNSSKPTTKKEKIKNRKEAFLRRENRSCRRNIYAAYSMSADRSCSPSSSRTGLQVTIA</sequence>
<accession>A0A7R9EBV5</accession>
<name>A0A7R9EBV5_9NEOP</name>
<protein>
    <submittedName>
        <fullName evidence="2">Uncharacterized protein</fullName>
    </submittedName>
</protein>
<proteinExistence type="predicted"/>
<evidence type="ECO:0000256" key="1">
    <source>
        <dbReference type="SAM" id="MobiDB-lite"/>
    </source>
</evidence>